<protein>
    <recommendedName>
        <fullName evidence="7">Fork-head domain-containing protein</fullName>
    </recommendedName>
</protein>
<keyword evidence="4 5" id="KW-0539">Nucleus</keyword>
<comment type="caution">
    <text evidence="8">The sequence shown here is derived from an EMBL/GenBank/DDBJ whole genome shotgun (WGS) entry which is preliminary data.</text>
</comment>
<evidence type="ECO:0000259" key="7">
    <source>
        <dbReference type="PROSITE" id="PS50039"/>
    </source>
</evidence>
<dbReference type="Pfam" id="PF00250">
    <property type="entry name" value="Forkhead"/>
    <property type="match status" value="1"/>
</dbReference>
<dbReference type="PROSITE" id="PS00658">
    <property type="entry name" value="FORK_HEAD_2"/>
    <property type="match status" value="1"/>
</dbReference>
<comment type="subcellular location">
    <subcellularLocation>
        <location evidence="5">Nucleus</location>
    </subcellularLocation>
</comment>
<accession>A0A9W8Z5S7</accession>
<organism evidence="8 9">
    <name type="scientific">Gnomoniopsis smithogilvyi</name>
    <dbReference type="NCBI Taxonomy" id="1191159"/>
    <lineage>
        <taxon>Eukaryota</taxon>
        <taxon>Fungi</taxon>
        <taxon>Dikarya</taxon>
        <taxon>Ascomycota</taxon>
        <taxon>Pezizomycotina</taxon>
        <taxon>Sordariomycetes</taxon>
        <taxon>Sordariomycetidae</taxon>
        <taxon>Diaporthales</taxon>
        <taxon>Gnomoniaceae</taxon>
        <taxon>Gnomoniopsis</taxon>
    </lineage>
</organism>
<keyword evidence="9" id="KW-1185">Reference proteome</keyword>
<feature type="region of interest" description="Disordered" evidence="6">
    <location>
        <begin position="1"/>
        <end position="36"/>
    </location>
</feature>
<feature type="DNA-binding region" description="Fork-head" evidence="5">
    <location>
        <begin position="283"/>
        <end position="399"/>
    </location>
</feature>
<reference evidence="8" key="1">
    <citation type="submission" date="2022-10" db="EMBL/GenBank/DDBJ databases">
        <title>Tapping the CABI collections for fungal endophytes: first genome assemblies for Collariella, Neodidymelliopsis, Ascochyta clinopodiicola, Didymella pomorum, Didymosphaeria variabile, Neocosmospora piperis and Neocucurbitaria cava.</title>
        <authorList>
            <person name="Hill R."/>
        </authorList>
    </citation>
    <scope>NUCLEOTIDE SEQUENCE</scope>
    <source>
        <strain evidence="8">IMI 355082</strain>
    </source>
</reference>
<evidence type="ECO:0000313" key="8">
    <source>
        <dbReference type="EMBL" id="KAJ4397349.1"/>
    </source>
</evidence>
<proteinExistence type="predicted"/>
<dbReference type="OrthoDB" id="5954824at2759"/>
<keyword evidence="1" id="KW-0805">Transcription regulation</keyword>
<dbReference type="InterPro" id="IPR036388">
    <property type="entry name" value="WH-like_DNA-bd_sf"/>
</dbReference>
<feature type="compositionally biased region" description="Gly residues" evidence="6">
    <location>
        <begin position="414"/>
        <end position="423"/>
    </location>
</feature>
<feature type="compositionally biased region" description="Low complexity" evidence="6">
    <location>
        <begin position="392"/>
        <end position="412"/>
    </location>
</feature>
<dbReference type="PANTHER" id="PTHR46078:SF2">
    <property type="entry name" value="FORK-HEAD DOMAIN-CONTAINING PROTEIN"/>
    <property type="match status" value="1"/>
</dbReference>
<evidence type="ECO:0000256" key="4">
    <source>
        <dbReference type="ARBA" id="ARBA00023242"/>
    </source>
</evidence>
<dbReference type="PROSITE" id="PS50039">
    <property type="entry name" value="FORK_HEAD_3"/>
    <property type="match status" value="1"/>
</dbReference>
<dbReference type="SMART" id="SM00339">
    <property type="entry name" value="FH"/>
    <property type="match status" value="1"/>
</dbReference>
<evidence type="ECO:0000256" key="3">
    <source>
        <dbReference type="ARBA" id="ARBA00023163"/>
    </source>
</evidence>
<feature type="region of interest" description="Disordered" evidence="6">
    <location>
        <begin position="341"/>
        <end position="363"/>
    </location>
</feature>
<evidence type="ECO:0000256" key="5">
    <source>
        <dbReference type="PROSITE-ProRule" id="PRU00089"/>
    </source>
</evidence>
<dbReference type="GO" id="GO:0005634">
    <property type="term" value="C:nucleus"/>
    <property type="evidence" value="ECO:0007669"/>
    <property type="project" value="UniProtKB-SubCell"/>
</dbReference>
<dbReference type="EMBL" id="JAPEVB010000001">
    <property type="protein sequence ID" value="KAJ4397349.1"/>
    <property type="molecule type" value="Genomic_DNA"/>
</dbReference>
<gene>
    <name evidence="8" type="ORF">N0V93_001574</name>
</gene>
<dbReference type="InterPro" id="IPR001766">
    <property type="entry name" value="Fork_head_dom"/>
</dbReference>
<keyword evidence="2 5" id="KW-0238">DNA-binding</keyword>
<dbReference type="AlphaFoldDB" id="A0A9W8Z5S7"/>
<evidence type="ECO:0000313" key="9">
    <source>
        <dbReference type="Proteomes" id="UP001140453"/>
    </source>
</evidence>
<evidence type="ECO:0000256" key="2">
    <source>
        <dbReference type="ARBA" id="ARBA00023125"/>
    </source>
</evidence>
<feature type="region of interest" description="Disordered" evidence="6">
    <location>
        <begin position="545"/>
        <end position="566"/>
    </location>
</feature>
<dbReference type="Gene3D" id="1.10.10.10">
    <property type="entry name" value="Winged helix-like DNA-binding domain superfamily/Winged helix DNA-binding domain"/>
    <property type="match status" value="1"/>
</dbReference>
<dbReference type="PANTHER" id="PTHR46078">
    <property type="entry name" value="FORKHEAD BOX PROTEIN J2 FAMILY MEMBER"/>
    <property type="match status" value="1"/>
</dbReference>
<dbReference type="InterPro" id="IPR030456">
    <property type="entry name" value="TF_fork_head_CS_2"/>
</dbReference>
<dbReference type="InterPro" id="IPR036390">
    <property type="entry name" value="WH_DNA-bd_sf"/>
</dbReference>
<dbReference type="Proteomes" id="UP001140453">
    <property type="component" value="Unassembled WGS sequence"/>
</dbReference>
<evidence type="ECO:0000256" key="6">
    <source>
        <dbReference type="SAM" id="MobiDB-lite"/>
    </source>
</evidence>
<sequence length="645" mass="71000">MTDDQAGPLNGRRTPSHAESPRKAEMFVAETTPRPSESAFMETGALLHGCTVAPQLELKPEDQVHKQDHYSDDLQHRIRDMWPSQSNDSEACNPRCGTFRRGASETEPECRFSQSAYVSQNINDYEKLGSLSREWMADSQIAFQQPLTWPITTKDHINQSVYYPDRLDLVDHGLSINSSASNEPSMGHLGRCFDQDISNYSHFSPEPASFQDSIVASDNVPVATLASNTKHSFYEAPQAMHQDREDSVHYSEGDIDTYYKDDAWWQEQLLDDSPSSMEAPGSKVDEPYAQLIYRAFLSRPNKSMTLQEIYQWFRENTDKSKSEGKGWQNSIRHNLSMNGAFTKRNSKTPLSGNGDGSVSLDNAGVDGRKSTEWFLEPAFYAGVESTTRYRKGNSGSRSRGVGSNNPGRSRLGSDGHGSAGGGFSHARVSAGRKGGNVAAQNRKRLAERQQHARQMNMAQANPRHLPHQGLHGHAGAPYGGFDEPGCYPQYPTPHLAPSPFPPGFGGVPAAAAQVQGAPQTEVIYNGFNSDHVGGDADAKRGRALGTETERNEPLTPPGSELDPPRPMELTDKHGDFLPELTNSYNPLNSYQVGVGFGQHQHPHWGYTVTGFFDHPAGGPQPALFVNEDIHVSPDDALLMNLNFGE</sequence>
<dbReference type="GO" id="GO:0000978">
    <property type="term" value="F:RNA polymerase II cis-regulatory region sequence-specific DNA binding"/>
    <property type="evidence" value="ECO:0007669"/>
    <property type="project" value="TreeGrafter"/>
</dbReference>
<feature type="domain" description="Fork-head" evidence="7">
    <location>
        <begin position="283"/>
        <end position="399"/>
    </location>
</feature>
<dbReference type="GO" id="GO:0000981">
    <property type="term" value="F:DNA-binding transcription factor activity, RNA polymerase II-specific"/>
    <property type="evidence" value="ECO:0007669"/>
    <property type="project" value="TreeGrafter"/>
</dbReference>
<name>A0A9W8Z5S7_9PEZI</name>
<feature type="region of interest" description="Disordered" evidence="6">
    <location>
        <begin position="388"/>
        <end position="450"/>
    </location>
</feature>
<keyword evidence="3" id="KW-0804">Transcription</keyword>
<dbReference type="InterPro" id="IPR045912">
    <property type="entry name" value="FOXJ2/3-like"/>
</dbReference>
<evidence type="ECO:0000256" key="1">
    <source>
        <dbReference type="ARBA" id="ARBA00023015"/>
    </source>
</evidence>
<dbReference type="SUPFAM" id="SSF46785">
    <property type="entry name" value="Winged helix' DNA-binding domain"/>
    <property type="match status" value="1"/>
</dbReference>